<feature type="signal peptide" evidence="1">
    <location>
        <begin position="1"/>
        <end position="23"/>
    </location>
</feature>
<accession>A0A835CG63</accession>
<proteinExistence type="predicted"/>
<reference evidence="2" key="1">
    <citation type="submission" date="2020-09" db="EMBL/GenBank/DDBJ databases">
        <title>Genome-Enabled Discovery of Anthraquinone Biosynthesis in Senna tora.</title>
        <authorList>
            <person name="Kang S.-H."/>
            <person name="Pandey R.P."/>
            <person name="Lee C.-M."/>
            <person name="Sim J.-S."/>
            <person name="Jeong J.-T."/>
            <person name="Choi B.-S."/>
            <person name="Jung M."/>
            <person name="Ginzburg D."/>
            <person name="Zhao K."/>
            <person name="Won S.Y."/>
            <person name="Oh T.-J."/>
            <person name="Yu Y."/>
            <person name="Kim N.-H."/>
            <person name="Lee O.R."/>
            <person name="Lee T.-H."/>
            <person name="Bashyal P."/>
            <person name="Kim T.-S."/>
            <person name="Lee W.-H."/>
            <person name="Kawkins C."/>
            <person name="Kim C.-K."/>
            <person name="Kim J.S."/>
            <person name="Ahn B.O."/>
            <person name="Rhee S.Y."/>
            <person name="Sohng J.K."/>
        </authorList>
    </citation>
    <scope>NUCLEOTIDE SEQUENCE</scope>
    <source>
        <tissue evidence="2">Leaf</tissue>
    </source>
</reference>
<comment type="caution">
    <text evidence="2">The sequence shown here is derived from an EMBL/GenBank/DDBJ whole genome shotgun (WGS) entry which is preliminary data.</text>
</comment>
<evidence type="ECO:0000313" key="3">
    <source>
        <dbReference type="Proteomes" id="UP000634136"/>
    </source>
</evidence>
<dbReference type="AlphaFoldDB" id="A0A835CG63"/>
<evidence type="ECO:0000256" key="1">
    <source>
        <dbReference type="SAM" id="SignalP"/>
    </source>
</evidence>
<dbReference type="EMBL" id="JAAIUW010000002">
    <property type="protein sequence ID" value="KAF7841601.1"/>
    <property type="molecule type" value="Genomic_DNA"/>
</dbReference>
<evidence type="ECO:0000313" key="2">
    <source>
        <dbReference type="EMBL" id="KAF7841601.1"/>
    </source>
</evidence>
<name>A0A835CG63_9FABA</name>
<sequence length="70" mass="7986">MLTPLCSEVTCLMLFHQLGLLQCQSMYDGLQVSNLIPYASYFSNAPLHSLHLSLKFLILEAIDIDFFMVF</sequence>
<keyword evidence="1" id="KW-0732">Signal</keyword>
<keyword evidence="3" id="KW-1185">Reference proteome</keyword>
<feature type="chain" id="PRO_5032909515" evidence="1">
    <location>
        <begin position="24"/>
        <end position="70"/>
    </location>
</feature>
<organism evidence="2 3">
    <name type="scientific">Senna tora</name>
    <dbReference type="NCBI Taxonomy" id="362788"/>
    <lineage>
        <taxon>Eukaryota</taxon>
        <taxon>Viridiplantae</taxon>
        <taxon>Streptophyta</taxon>
        <taxon>Embryophyta</taxon>
        <taxon>Tracheophyta</taxon>
        <taxon>Spermatophyta</taxon>
        <taxon>Magnoliopsida</taxon>
        <taxon>eudicotyledons</taxon>
        <taxon>Gunneridae</taxon>
        <taxon>Pentapetalae</taxon>
        <taxon>rosids</taxon>
        <taxon>fabids</taxon>
        <taxon>Fabales</taxon>
        <taxon>Fabaceae</taxon>
        <taxon>Caesalpinioideae</taxon>
        <taxon>Cassia clade</taxon>
        <taxon>Senna</taxon>
    </lineage>
</organism>
<gene>
    <name evidence="2" type="ORF">G2W53_003899</name>
</gene>
<protein>
    <submittedName>
        <fullName evidence="2">Uncharacterized protein</fullName>
    </submittedName>
</protein>
<dbReference type="Proteomes" id="UP000634136">
    <property type="component" value="Unassembled WGS sequence"/>
</dbReference>